<dbReference type="AlphaFoldDB" id="A0A1Y3AZ20"/>
<evidence type="ECO:0000256" key="3">
    <source>
        <dbReference type="ARBA" id="ARBA00022692"/>
    </source>
</evidence>
<accession>A0A1Y3AZ20</accession>
<dbReference type="InterPro" id="IPR000276">
    <property type="entry name" value="GPCR_Rhodpsn"/>
</dbReference>
<evidence type="ECO:0000256" key="6">
    <source>
        <dbReference type="ARBA" id="ARBA00023136"/>
    </source>
</evidence>
<evidence type="ECO:0000256" key="2">
    <source>
        <dbReference type="ARBA" id="ARBA00010663"/>
    </source>
</evidence>
<dbReference type="Pfam" id="PF00001">
    <property type="entry name" value="7tm_1"/>
    <property type="match status" value="1"/>
</dbReference>
<keyword evidence="4 9" id="KW-1133">Transmembrane helix</keyword>
<feature type="domain" description="G-protein coupled receptors family 1 profile" evidence="10">
    <location>
        <begin position="37"/>
        <end position="97"/>
    </location>
</feature>
<comment type="caution">
    <text evidence="11">The sequence shown here is derived from an EMBL/GenBank/DDBJ whole genome shotgun (WGS) entry which is preliminary data.</text>
</comment>
<dbReference type="Gene3D" id="1.20.1070.10">
    <property type="entry name" value="Rhodopsin 7-helix transmembrane proteins"/>
    <property type="match status" value="1"/>
</dbReference>
<evidence type="ECO:0000256" key="4">
    <source>
        <dbReference type="ARBA" id="ARBA00022989"/>
    </source>
</evidence>
<keyword evidence="6 9" id="KW-0472">Membrane</keyword>
<keyword evidence="12" id="KW-1185">Reference proteome</keyword>
<dbReference type="InterPro" id="IPR017452">
    <property type="entry name" value="GPCR_Rhodpsn_7TM"/>
</dbReference>
<comment type="subcellular location">
    <subcellularLocation>
        <location evidence="1">Membrane</location>
        <topology evidence="1">Multi-pass membrane protein</topology>
    </subcellularLocation>
</comment>
<evidence type="ECO:0000256" key="1">
    <source>
        <dbReference type="ARBA" id="ARBA00004141"/>
    </source>
</evidence>
<evidence type="ECO:0000313" key="12">
    <source>
        <dbReference type="Proteomes" id="UP000194236"/>
    </source>
</evidence>
<feature type="transmembrane region" description="Helical" evidence="9">
    <location>
        <begin position="58"/>
        <end position="79"/>
    </location>
</feature>
<keyword evidence="3 9" id="KW-0812">Transmembrane</keyword>
<dbReference type="OrthoDB" id="9046662at2759"/>
<evidence type="ECO:0000259" key="10">
    <source>
        <dbReference type="PROSITE" id="PS50262"/>
    </source>
</evidence>
<dbReference type="PRINTS" id="PR00237">
    <property type="entry name" value="GPCRRHODOPSN"/>
</dbReference>
<keyword evidence="7" id="KW-0675">Receptor</keyword>
<evidence type="ECO:0000313" key="11">
    <source>
        <dbReference type="EMBL" id="OTF73762.1"/>
    </source>
</evidence>
<feature type="non-terminal residue" evidence="11">
    <location>
        <position position="1"/>
    </location>
</feature>
<sequence>SEKELFQQYLRNQALETPILVTLIIVYAVLIFIGAFGNGLVCLAVARNPRMRTSQNFFIVNLAISDLLLCFFTIPFSLFEIATKFWPYGMCCCVFYN</sequence>
<dbReference type="Proteomes" id="UP000194236">
    <property type="component" value="Unassembled WGS sequence"/>
</dbReference>
<gene>
    <name evidence="11" type="ORF">BLA29_009473</name>
</gene>
<organism evidence="11 12">
    <name type="scientific">Euroglyphus maynei</name>
    <name type="common">Mayne's house dust mite</name>
    <dbReference type="NCBI Taxonomy" id="6958"/>
    <lineage>
        <taxon>Eukaryota</taxon>
        <taxon>Metazoa</taxon>
        <taxon>Ecdysozoa</taxon>
        <taxon>Arthropoda</taxon>
        <taxon>Chelicerata</taxon>
        <taxon>Arachnida</taxon>
        <taxon>Acari</taxon>
        <taxon>Acariformes</taxon>
        <taxon>Sarcoptiformes</taxon>
        <taxon>Astigmata</taxon>
        <taxon>Psoroptidia</taxon>
        <taxon>Analgoidea</taxon>
        <taxon>Pyroglyphidae</taxon>
        <taxon>Pyroglyphinae</taxon>
        <taxon>Euroglyphus</taxon>
    </lineage>
</organism>
<keyword evidence="8" id="KW-0807">Transducer</keyword>
<evidence type="ECO:0000256" key="5">
    <source>
        <dbReference type="ARBA" id="ARBA00023040"/>
    </source>
</evidence>
<dbReference type="PANTHER" id="PTHR24235:SF30">
    <property type="entry name" value="NEUROPEPTIDE F RECEPTOR"/>
    <property type="match status" value="1"/>
</dbReference>
<proteinExistence type="inferred from homology"/>
<evidence type="ECO:0000256" key="7">
    <source>
        <dbReference type="ARBA" id="ARBA00023170"/>
    </source>
</evidence>
<comment type="similarity">
    <text evidence="2">Belongs to the G-protein coupled receptor 1 family.</text>
</comment>
<dbReference type="PROSITE" id="PS50262">
    <property type="entry name" value="G_PROTEIN_RECEP_F1_2"/>
    <property type="match status" value="1"/>
</dbReference>
<evidence type="ECO:0000256" key="9">
    <source>
        <dbReference type="SAM" id="Phobius"/>
    </source>
</evidence>
<dbReference type="EMBL" id="MUJZ01050242">
    <property type="protein sequence ID" value="OTF73762.1"/>
    <property type="molecule type" value="Genomic_DNA"/>
</dbReference>
<dbReference type="GO" id="GO:0016020">
    <property type="term" value="C:membrane"/>
    <property type="evidence" value="ECO:0007669"/>
    <property type="project" value="UniProtKB-SubCell"/>
</dbReference>
<feature type="transmembrane region" description="Helical" evidence="9">
    <location>
        <begin position="20"/>
        <end position="46"/>
    </location>
</feature>
<keyword evidence="5" id="KW-0297">G-protein coupled receptor</keyword>
<protein>
    <recommendedName>
        <fullName evidence="10">G-protein coupled receptors family 1 profile domain-containing protein</fullName>
    </recommendedName>
</protein>
<reference evidence="11 12" key="1">
    <citation type="submission" date="2017-03" db="EMBL/GenBank/DDBJ databases">
        <title>Genome Survey of Euroglyphus maynei.</title>
        <authorList>
            <person name="Arlian L.G."/>
            <person name="Morgan M.S."/>
            <person name="Rider S.D."/>
        </authorList>
    </citation>
    <scope>NUCLEOTIDE SEQUENCE [LARGE SCALE GENOMIC DNA]</scope>
    <source>
        <strain evidence="11">Arlian Lab</strain>
        <tissue evidence="11">Whole body</tissue>
    </source>
</reference>
<dbReference type="SUPFAM" id="SSF81321">
    <property type="entry name" value="Family A G protein-coupled receptor-like"/>
    <property type="match status" value="1"/>
</dbReference>
<evidence type="ECO:0000256" key="8">
    <source>
        <dbReference type="ARBA" id="ARBA00023224"/>
    </source>
</evidence>
<name>A0A1Y3AZ20_EURMA</name>
<dbReference type="GO" id="GO:0004930">
    <property type="term" value="F:G protein-coupled receptor activity"/>
    <property type="evidence" value="ECO:0007669"/>
    <property type="project" value="UniProtKB-KW"/>
</dbReference>
<dbReference type="PANTHER" id="PTHR24235">
    <property type="entry name" value="NEUROPEPTIDE Y RECEPTOR"/>
    <property type="match status" value="1"/>
</dbReference>